<dbReference type="NCBIfam" id="TIGR01167">
    <property type="entry name" value="LPXTG_anchor"/>
    <property type="match status" value="1"/>
</dbReference>
<dbReference type="Proteomes" id="UP000620550">
    <property type="component" value="Unassembled WGS sequence"/>
</dbReference>
<evidence type="ECO:0008006" key="5">
    <source>
        <dbReference type="Google" id="ProtNLM"/>
    </source>
</evidence>
<evidence type="ECO:0000256" key="2">
    <source>
        <dbReference type="SAM" id="SignalP"/>
    </source>
</evidence>
<feature type="chain" id="PRO_5045125825" description="Gram-positive cocci surface proteins LPxTG domain-containing protein" evidence="2">
    <location>
        <begin position="20"/>
        <end position="61"/>
    </location>
</feature>
<accession>A0ABQ3HX18</accession>
<keyword evidence="1" id="KW-0472">Membrane</keyword>
<feature type="transmembrane region" description="Helical" evidence="1">
    <location>
        <begin position="35"/>
        <end position="52"/>
    </location>
</feature>
<gene>
    <name evidence="3" type="ORF">GCM10017764_19440</name>
</gene>
<protein>
    <recommendedName>
        <fullName evidence="5">Gram-positive cocci surface proteins LPxTG domain-containing protein</fullName>
    </recommendedName>
</protein>
<keyword evidence="2" id="KW-0732">Signal</keyword>
<feature type="signal peptide" evidence="2">
    <location>
        <begin position="1"/>
        <end position="19"/>
    </location>
</feature>
<sequence>MRKVGFLILFSYLTIAAQAQTDDMAAPSHETSPTAAIIVGVILVLLIIIVLYRRQKRKFND</sequence>
<comment type="caution">
    <text evidence="3">The sequence shown here is derived from an EMBL/GenBank/DDBJ whole genome shotgun (WGS) entry which is preliminary data.</text>
</comment>
<reference evidence="4" key="1">
    <citation type="journal article" date="2019" name="Int. J. Syst. Evol. Microbiol.">
        <title>The Global Catalogue of Microorganisms (GCM) 10K type strain sequencing project: providing services to taxonomists for standard genome sequencing and annotation.</title>
        <authorList>
            <consortium name="The Broad Institute Genomics Platform"/>
            <consortium name="The Broad Institute Genome Sequencing Center for Infectious Disease"/>
            <person name="Wu L."/>
            <person name="Ma J."/>
        </authorList>
    </citation>
    <scope>NUCLEOTIDE SEQUENCE [LARGE SCALE GENOMIC DNA]</scope>
    <source>
        <strain evidence="4">CGMCC 1.12966</strain>
    </source>
</reference>
<evidence type="ECO:0000256" key="1">
    <source>
        <dbReference type="SAM" id="Phobius"/>
    </source>
</evidence>
<proteinExistence type="predicted"/>
<keyword evidence="1" id="KW-0812">Transmembrane</keyword>
<name>A0ABQ3HX18_9SPHI</name>
<organism evidence="3 4">
    <name type="scientific">Sphingobacterium griseoflavum</name>
    <dbReference type="NCBI Taxonomy" id="1474952"/>
    <lineage>
        <taxon>Bacteria</taxon>
        <taxon>Pseudomonadati</taxon>
        <taxon>Bacteroidota</taxon>
        <taxon>Sphingobacteriia</taxon>
        <taxon>Sphingobacteriales</taxon>
        <taxon>Sphingobacteriaceae</taxon>
        <taxon>Sphingobacterium</taxon>
    </lineage>
</organism>
<dbReference type="EMBL" id="BNAF01000006">
    <property type="protein sequence ID" value="GHE36181.1"/>
    <property type="molecule type" value="Genomic_DNA"/>
</dbReference>
<evidence type="ECO:0000313" key="3">
    <source>
        <dbReference type="EMBL" id="GHE36181.1"/>
    </source>
</evidence>
<keyword evidence="1" id="KW-1133">Transmembrane helix</keyword>
<evidence type="ECO:0000313" key="4">
    <source>
        <dbReference type="Proteomes" id="UP000620550"/>
    </source>
</evidence>
<keyword evidence="4" id="KW-1185">Reference proteome</keyword>